<organism evidence="1 2">
    <name type="scientific">Psychromonas marina</name>
    <dbReference type="NCBI Taxonomy" id="88364"/>
    <lineage>
        <taxon>Bacteria</taxon>
        <taxon>Pseudomonadati</taxon>
        <taxon>Pseudomonadota</taxon>
        <taxon>Gammaproteobacteria</taxon>
        <taxon>Alteromonadales</taxon>
        <taxon>Psychromonadaceae</taxon>
        <taxon>Psychromonas</taxon>
    </lineage>
</organism>
<dbReference type="EMBL" id="BSPQ01000010">
    <property type="protein sequence ID" value="GLS91143.1"/>
    <property type="molecule type" value="Genomic_DNA"/>
</dbReference>
<accession>A0ABQ6E179</accession>
<comment type="caution">
    <text evidence="1">The sequence shown here is derived from an EMBL/GenBank/DDBJ whole genome shotgun (WGS) entry which is preliminary data.</text>
</comment>
<keyword evidence="2" id="KW-1185">Reference proteome</keyword>
<proteinExistence type="predicted"/>
<protein>
    <submittedName>
        <fullName evidence="1">Uncharacterized protein</fullName>
    </submittedName>
</protein>
<gene>
    <name evidence="1" type="ORF">GCM10007916_22120</name>
</gene>
<reference evidence="2" key="1">
    <citation type="journal article" date="2019" name="Int. J. Syst. Evol. Microbiol.">
        <title>The Global Catalogue of Microorganisms (GCM) 10K type strain sequencing project: providing services to taxonomists for standard genome sequencing and annotation.</title>
        <authorList>
            <consortium name="The Broad Institute Genomics Platform"/>
            <consortium name="The Broad Institute Genome Sequencing Center for Infectious Disease"/>
            <person name="Wu L."/>
            <person name="Ma J."/>
        </authorList>
    </citation>
    <scope>NUCLEOTIDE SEQUENCE [LARGE SCALE GENOMIC DNA]</scope>
    <source>
        <strain evidence="2">NBRC 103166</strain>
    </source>
</reference>
<sequence>MEQSSILSEQELQMLASASHQQQYNTLRIYSYNRKIKLDDNPLYFSYSIEQLIFMLKISPRGGALILPASIELDSKTDRDTLINLLTHRTDIRVFWLGPLPSMDTNLPIFVHCADEQELYENISIWKKDIKLQFTKWIAEYPVAFITEDGKHKKLHQANLKSMGLANICYFNNSAALTEINKQKLLIIDLEAVGIQLLDILKGLSNSEKFPIIIIYGDLARNVCHSTYTLVETKGFPVLASLPEIPDKKKWEKLFSTLFSRVYLKHWVDEENIEVGAHKIYNLDNDSVTSHFCPYGMTKSQIAALPKSPSIRHIISAKSIKDWYPEGLQRSIREPLAVELHCNPYNLDICIEYPENVLPNSLFFSTLVMARLAQSKVYWLLQNENNLLSDFLKSLPISDIILSESLSLKLLTDAPDALLEFIQHAQLQQINIIASLTPSTRTREGLALYGIESVLSM</sequence>
<dbReference type="Proteomes" id="UP001157353">
    <property type="component" value="Unassembled WGS sequence"/>
</dbReference>
<evidence type="ECO:0000313" key="2">
    <source>
        <dbReference type="Proteomes" id="UP001157353"/>
    </source>
</evidence>
<evidence type="ECO:0000313" key="1">
    <source>
        <dbReference type="EMBL" id="GLS91143.1"/>
    </source>
</evidence>
<name>A0ABQ6E179_9GAMM</name>
<dbReference type="RefSeq" id="WP_284204268.1">
    <property type="nucleotide sequence ID" value="NZ_BSPQ01000010.1"/>
</dbReference>